<keyword evidence="1" id="KW-0472">Membrane</keyword>
<accession>A0A6M3LKA3</accession>
<evidence type="ECO:0000256" key="1">
    <source>
        <dbReference type="SAM" id="Phobius"/>
    </source>
</evidence>
<keyword evidence="1" id="KW-1133">Transmembrane helix</keyword>
<evidence type="ECO:0000313" key="3">
    <source>
        <dbReference type="EMBL" id="QJA94072.1"/>
    </source>
</evidence>
<organism evidence="3">
    <name type="scientific">viral metagenome</name>
    <dbReference type="NCBI Taxonomy" id="1070528"/>
    <lineage>
        <taxon>unclassified sequences</taxon>
        <taxon>metagenomes</taxon>
        <taxon>organismal metagenomes</taxon>
    </lineage>
</organism>
<sequence length="51" mass="5685">MRILTPFIVLALGSVLMGMAFVETNRIMCWWVFSLGSFFFGVAILGAVKGW</sequence>
<name>A0A6M3LKA3_9ZZZZ</name>
<keyword evidence="1" id="KW-0812">Transmembrane</keyword>
<dbReference type="EMBL" id="MT143201">
    <property type="protein sequence ID" value="QJA94072.1"/>
    <property type="molecule type" value="Genomic_DNA"/>
</dbReference>
<dbReference type="EMBL" id="MT142129">
    <property type="protein sequence ID" value="QJA74919.1"/>
    <property type="molecule type" value="Genomic_DNA"/>
</dbReference>
<proteinExistence type="predicted"/>
<gene>
    <name evidence="2" type="ORF">MM415A01893_0007</name>
    <name evidence="3" type="ORF">MM415B04006_0007</name>
</gene>
<reference evidence="3" key="1">
    <citation type="submission" date="2020-03" db="EMBL/GenBank/DDBJ databases">
        <title>The deep terrestrial virosphere.</title>
        <authorList>
            <person name="Holmfeldt K."/>
            <person name="Nilsson E."/>
            <person name="Simone D."/>
            <person name="Lopez-Fernandez M."/>
            <person name="Wu X."/>
            <person name="de Brujin I."/>
            <person name="Lundin D."/>
            <person name="Andersson A."/>
            <person name="Bertilsson S."/>
            <person name="Dopson M."/>
        </authorList>
    </citation>
    <scope>NUCLEOTIDE SEQUENCE</scope>
    <source>
        <strain evidence="2">MM415A01893</strain>
        <strain evidence="3">MM415B04006</strain>
    </source>
</reference>
<evidence type="ECO:0000313" key="2">
    <source>
        <dbReference type="EMBL" id="QJA74919.1"/>
    </source>
</evidence>
<dbReference type="AlphaFoldDB" id="A0A6M3LKA3"/>
<protein>
    <submittedName>
        <fullName evidence="3">Uncharacterized protein</fullName>
    </submittedName>
</protein>
<feature type="transmembrane region" description="Helical" evidence="1">
    <location>
        <begin position="30"/>
        <end position="48"/>
    </location>
</feature>